<dbReference type="RefSeq" id="XP_035339585.1">
    <property type="nucleotide sequence ID" value="XM_035483692.1"/>
</dbReference>
<dbReference type="OrthoDB" id="21243at2759"/>
<keyword evidence="3" id="KW-0067">ATP-binding</keyword>
<dbReference type="Gene3D" id="3.30.930.10">
    <property type="entry name" value="Bira Bifunctional Protein, Domain 2"/>
    <property type="match status" value="1"/>
</dbReference>
<organism evidence="8 9">
    <name type="scientific">Talaromyces rugulosus</name>
    <name type="common">Penicillium rugulosum</name>
    <dbReference type="NCBI Taxonomy" id="121627"/>
    <lineage>
        <taxon>Eukaryota</taxon>
        <taxon>Fungi</taxon>
        <taxon>Dikarya</taxon>
        <taxon>Ascomycota</taxon>
        <taxon>Pezizomycotina</taxon>
        <taxon>Eurotiomycetes</taxon>
        <taxon>Eurotiomycetidae</taxon>
        <taxon>Eurotiales</taxon>
        <taxon>Trichocomaceae</taxon>
        <taxon>Talaromyces</taxon>
        <taxon>Talaromyces sect. Islandici</taxon>
    </lineage>
</organism>
<dbReference type="InterPro" id="IPR004365">
    <property type="entry name" value="NA-bd_OB_tRNA"/>
</dbReference>
<dbReference type="AlphaFoldDB" id="A0A7H8QHP0"/>
<dbReference type="GeneID" id="55987998"/>
<dbReference type="EMBL" id="CP055898">
    <property type="protein sequence ID" value="QKX53406.1"/>
    <property type="molecule type" value="Genomic_DNA"/>
</dbReference>
<dbReference type="FunFam" id="3.30.930.10:FF:000094">
    <property type="entry name" value="Lysine--tRNA ligase, mitochondrial"/>
    <property type="match status" value="1"/>
</dbReference>
<dbReference type="SUPFAM" id="SSF55681">
    <property type="entry name" value="Class II aaRS and biotin synthetases"/>
    <property type="match status" value="1"/>
</dbReference>
<accession>A0A7H8QHP0</accession>
<evidence type="ECO:0000313" key="8">
    <source>
        <dbReference type="EMBL" id="QKX53406.1"/>
    </source>
</evidence>
<dbReference type="FunFam" id="2.60.120.330:FF:000033">
    <property type="entry name" value="Clavaminate synthase-like protein"/>
    <property type="match status" value="1"/>
</dbReference>
<dbReference type="Gene3D" id="2.40.50.140">
    <property type="entry name" value="Nucleic acid-binding proteins"/>
    <property type="match status" value="1"/>
</dbReference>
<dbReference type="PRINTS" id="PR00982">
    <property type="entry name" value="TRNASYNTHLYS"/>
</dbReference>
<evidence type="ECO:0000256" key="5">
    <source>
        <dbReference type="ARBA" id="ARBA00030563"/>
    </source>
</evidence>
<proteinExistence type="predicted"/>
<dbReference type="InterPro" id="IPR027443">
    <property type="entry name" value="IPNS-like_sf"/>
</dbReference>
<keyword evidence="9" id="KW-1185">Reference proteome</keyword>
<protein>
    <recommendedName>
        <fullName evidence="5">Lysyl-tRNA synthetase</fullName>
    </recommendedName>
</protein>
<dbReference type="GO" id="GO:0005524">
    <property type="term" value="F:ATP binding"/>
    <property type="evidence" value="ECO:0007669"/>
    <property type="project" value="UniProtKB-KW"/>
</dbReference>
<evidence type="ECO:0000256" key="3">
    <source>
        <dbReference type="ARBA" id="ARBA00022840"/>
    </source>
</evidence>
<dbReference type="Pfam" id="PF01336">
    <property type="entry name" value="tRNA_anti-codon"/>
    <property type="match status" value="1"/>
</dbReference>
<feature type="domain" description="Aminoacyl-transfer RNA synthetases class-II family profile" evidence="7">
    <location>
        <begin position="226"/>
        <end position="547"/>
    </location>
</feature>
<dbReference type="InterPro" id="IPR004364">
    <property type="entry name" value="Aa-tRNA-synt_II"/>
</dbReference>
<keyword evidence="2" id="KW-0547">Nucleotide-binding</keyword>
<evidence type="ECO:0000259" key="7">
    <source>
        <dbReference type="PROSITE" id="PS50862"/>
    </source>
</evidence>
<dbReference type="InterPro" id="IPR045864">
    <property type="entry name" value="aa-tRNA-synth_II/BPL/LPL"/>
</dbReference>
<dbReference type="GO" id="GO:0000049">
    <property type="term" value="F:tRNA binding"/>
    <property type="evidence" value="ECO:0007669"/>
    <property type="project" value="TreeGrafter"/>
</dbReference>
<feature type="region of interest" description="Disordered" evidence="6">
    <location>
        <begin position="814"/>
        <end position="839"/>
    </location>
</feature>
<dbReference type="SUPFAM" id="SSF50249">
    <property type="entry name" value="Nucleic acid-binding proteins"/>
    <property type="match status" value="1"/>
</dbReference>
<dbReference type="SUPFAM" id="SSF51197">
    <property type="entry name" value="Clavaminate synthase-like"/>
    <property type="match status" value="1"/>
</dbReference>
<evidence type="ECO:0000256" key="2">
    <source>
        <dbReference type="ARBA" id="ARBA00022741"/>
    </source>
</evidence>
<dbReference type="PROSITE" id="PS50862">
    <property type="entry name" value="AA_TRNA_LIGASE_II"/>
    <property type="match status" value="1"/>
</dbReference>
<evidence type="ECO:0000313" key="9">
    <source>
        <dbReference type="Proteomes" id="UP000509510"/>
    </source>
</evidence>
<keyword evidence="4" id="KW-0030">Aminoacyl-tRNA synthetase</keyword>
<dbReference type="GO" id="GO:0005739">
    <property type="term" value="C:mitochondrion"/>
    <property type="evidence" value="ECO:0007669"/>
    <property type="project" value="TreeGrafter"/>
</dbReference>
<dbReference type="PANTHER" id="PTHR42918">
    <property type="entry name" value="LYSYL-TRNA SYNTHETASE"/>
    <property type="match status" value="1"/>
</dbReference>
<dbReference type="PANTHER" id="PTHR42918:SF5">
    <property type="entry name" value="LYSINE--TRNA LIGASE, MITOCHONDRIAL"/>
    <property type="match status" value="1"/>
</dbReference>
<keyword evidence="1" id="KW-0436">Ligase</keyword>
<evidence type="ECO:0000256" key="6">
    <source>
        <dbReference type="SAM" id="MobiDB-lite"/>
    </source>
</evidence>
<evidence type="ECO:0000256" key="4">
    <source>
        <dbReference type="ARBA" id="ARBA00023146"/>
    </source>
</evidence>
<dbReference type="InterPro" id="IPR044136">
    <property type="entry name" value="Lys-tRNA-ligase_II_N"/>
</dbReference>
<dbReference type="Pfam" id="PF00152">
    <property type="entry name" value="tRNA-synt_2"/>
    <property type="match status" value="1"/>
</dbReference>
<gene>
    <name evidence="8" type="ORF">TRUGW13939_00485</name>
</gene>
<dbReference type="InterPro" id="IPR012340">
    <property type="entry name" value="NA-bd_OB-fold"/>
</dbReference>
<evidence type="ECO:0000256" key="1">
    <source>
        <dbReference type="ARBA" id="ARBA00022598"/>
    </source>
</evidence>
<dbReference type="GO" id="GO:0070154">
    <property type="term" value="P:mitochondrial lysyl-tRNA aminoacylation"/>
    <property type="evidence" value="ECO:0007669"/>
    <property type="project" value="TreeGrafter"/>
</dbReference>
<dbReference type="Proteomes" id="UP000509510">
    <property type="component" value="Chromosome I"/>
</dbReference>
<dbReference type="GO" id="GO:0004824">
    <property type="term" value="F:lysine-tRNA ligase activity"/>
    <property type="evidence" value="ECO:0007669"/>
    <property type="project" value="InterPro"/>
</dbReference>
<dbReference type="InterPro" id="IPR018149">
    <property type="entry name" value="Lys-tRNA-synth_II_C"/>
</dbReference>
<dbReference type="CDD" id="cd04322">
    <property type="entry name" value="LysRS_N"/>
    <property type="match status" value="1"/>
</dbReference>
<sequence>MLSIAPNRASRSLLARLSVECRLPGYSPASRIPKSGLPVYNFVAGSAPRCSSTKSTPQSAFASRLQGVQAAVPDPYPRLENHPGRINIADFRSRYDYLESDQVVEDTVVVQGRIRSYRLAGSKLIFFDIIQNGSKLQAMCNLRQLADITPAKFKQFYRLLRRGDSFSVIGQPHRTGRGELTVQVTELPKMLSPTLHDVPVDTKEHGTSAFPRHVQYLADKRTWDVLRLRSAIIQHVRQFFIDRAFMEVNTPIIAGEAGGATARPFVTTANEFPDKQLSLRIAPELWLKRLVVGGFDKVFEIGSSFRNEGIDKSHNPEFMTCEFYQAYANLEDIMSLTEDFLSGLALNVQQHKERIESDISNPDVDFSSPFRRIDFLPDIEAAIGRSLPDLSASTAEEDIKTLFNELSIPLPDLPTLPRLMDKLCATYLEPQCQNPTFITNPPECLSPLSKSFVHPSCSQKVAARCELFIKGSEYVNAYEEENSPWEQRRKFQDQVAYNVHTHEWGEVDESYLQALEWGLPPTGGWGCGIERLVMLFTDSKRIEDVLPFGTLRTVSRRFDAPPIMTETRVVQADPVVVSLQDLITGAVSFETLTGAFGPSSLGIIIVKDLPAKFKDLRARVLSNSSHLAALSEHELKNLESPESKYLVGWSCGKETLRSGHFDTLKGSYYINCAFYQNSELQNAPADDFPDFPQYTAPNIWPPPEKFDSFRTNVQDLCSLIIDTAGLVARACDRYALANIDGYQEGYLEHVVKTSLTTKARLLHYFPADDSSSATITTTDQGDETKNEQQEDDWCATHVDHGCLTGLTSAMFVDEAANPPKNSDSTSPLPELPSSPDPQAGLYIRSRTGEIVKVNIPKDCLAFQTGEALELITQGKFRAVPHFVRGAKTTTATGKIARNTLAVFTQPNLNEEVQAGKTFADFAREVVERTY</sequence>
<name>A0A7H8QHP0_TALRU</name>
<dbReference type="KEGG" id="trg:TRUGW13939_00485"/>
<dbReference type="InterPro" id="IPR006195">
    <property type="entry name" value="aa-tRNA-synth_II"/>
</dbReference>
<reference evidence="9" key="1">
    <citation type="submission" date="2020-06" db="EMBL/GenBank/DDBJ databases">
        <title>A chromosome-scale genome assembly of Talaromyces rugulosus W13939.</title>
        <authorList>
            <person name="Wang B."/>
            <person name="Guo L."/>
            <person name="Ye K."/>
            <person name="Wang L."/>
        </authorList>
    </citation>
    <scope>NUCLEOTIDE SEQUENCE [LARGE SCALE GENOMIC DNA]</scope>
    <source>
        <strain evidence="9">W13939</strain>
    </source>
</reference>
<dbReference type="Gene3D" id="2.60.120.330">
    <property type="entry name" value="B-lactam Antibiotic, Isopenicillin N Synthase, Chain"/>
    <property type="match status" value="1"/>
</dbReference>